<evidence type="ECO:0008006" key="3">
    <source>
        <dbReference type="Google" id="ProtNLM"/>
    </source>
</evidence>
<dbReference type="EMBL" id="VDFU01000001">
    <property type="protein sequence ID" value="TNC52987.1"/>
    <property type="molecule type" value="Genomic_DNA"/>
</dbReference>
<gene>
    <name evidence="1" type="ORF">FHG66_01490</name>
</gene>
<accession>A0A5C4N2R6</accession>
<dbReference type="RefSeq" id="WP_139074911.1">
    <property type="nucleotide sequence ID" value="NZ_VDFU01000001.1"/>
</dbReference>
<sequence>MTLANLPGPNFTGADLSARLNAVMTELRSARSFPIVAALLADTSMSYSGGARRVKAGDGVRTIQQNFGYQVAAPSATNHHLTTAGGVKLYALPSATGAFTVRQFGGAEGSDITQALQLAINAAAYGLAPGTQATTGEVLIDLRAGLVSGTIQVGYGISGGSAEFRRVAVRGLGRSYSNDPHHMGTRITSTVTDGPTFAISAGRFSSISDLSIVGVAFAAFQGIGAAGLAPTQAATWDAALTASGVTPGRRFAPHAAIAIDPYCGTAPAGAYPVVTLPSFITNTSQYGRQGSSMTRIERVGIYGFEVGVVQTPADHDNNGDFLTLRDCDMQYLKWAVSVGNNQARAVSGQNCTFLFCFAHLTNNQHGRQRGTVSGVWAGCGFAGFLGKLIELGDLFFGGGLRYEDCDVESLHRIGDIVGSSSNEKEVMFTNCTVNFRHNDMNVVPANVLAGPTKGQVRFIGGDIAGFPSMLSFRVDQIVLEGTTLISAEAHAKDYEKIAHNATMGGLVVPLLNHQTQTVRFEPYNLATGNPLLTRVAVNSGYRFTGRDFLCPLYAGPVLRQDDYLTRSMVGHRPYFYRSDAIGAQITGATRNQRTITFTSTRLGNINDRQQWGYMPGDIIRDAATGTVMVIRSTDTATGVIDAELQTNYVLNGGGYDLLDSAFSLTSGTWEFVCSRVYASPRPILGSTSTAAATISGILGSGATTANYGLAVGDFLFEDAERVQTFSTTGRLEIMAIATASGTITMNGVANRTLTDWMFDWWIKAPPANSATR</sequence>
<reference evidence="1 2" key="1">
    <citation type="submission" date="2019-06" db="EMBL/GenBank/DDBJ databases">
        <title>YIM 131921 draft genome.</title>
        <authorList>
            <person name="Jiang L."/>
        </authorList>
    </citation>
    <scope>NUCLEOTIDE SEQUENCE [LARGE SCALE GENOMIC DNA]</scope>
    <source>
        <strain evidence="1 2">YIM 131921</strain>
    </source>
</reference>
<proteinExistence type="predicted"/>
<evidence type="ECO:0000313" key="1">
    <source>
        <dbReference type="EMBL" id="TNC52987.1"/>
    </source>
</evidence>
<evidence type="ECO:0000313" key="2">
    <source>
        <dbReference type="Proteomes" id="UP000305887"/>
    </source>
</evidence>
<dbReference type="Proteomes" id="UP000305887">
    <property type="component" value="Unassembled WGS sequence"/>
</dbReference>
<comment type="caution">
    <text evidence="1">The sequence shown here is derived from an EMBL/GenBank/DDBJ whole genome shotgun (WGS) entry which is preliminary data.</text>
</comment>
<protein>
    <recommendedName>
        <fullName evidence="3">Ubiquitin-activating enzyme E1 FCCH domain-containing protein</fullName>
    </recommendedName>
</protein>
<name>A0A5C4N2R6_9RHOB</name>
<dbReference type="AlphaFoldDB" id="A0A5C4N2R6"/>
<keyword evidence="2" id="KW-1185">Reference proteome</keyword>
<dbReference type="OrthoDB" id="7877501at2"/>
<organism evidence="1 2">
    <name type="scientific">Rubellimicrobium rubrum</name>
    <dbReference type="NCBI Taxonomy" id="2585369"/>
    <lineage>
        <taxon>Bacteria</taxon>
        <taxon>Pseudomonadati</taxon>
        <taxon>Pseudomonadota</taxon>
        <taxon>Alphaproteobacteria</taxon>
        <taxon>Rhodobacterales</taxon>
        <taxon>Roseobacteraceae</taxon>
        <taxon>Rubellimicrobium</taxon>
    </lineage>
</organism>